<evidence type="ECO:0000313" key="2">
    <source>
        <dbReference type="EMBL" id="RHZ32206.1"/>
    </source>
</evidence>
<gene>
    <name evidence="1" type="ORF">DYB31_011297</name>
    <name evidence="2" type="ORF">DYB31_011736</name>
</gene>
<reference evidence="2 3" key="1">
    <citation type="submission" date="2018-08" db="EMBL/GenBank/DDBJ databases">
        <title>Aphanomyces genome sequencing and annotation.</title>
        <authorList>
            <person name="Minardi D."/>
            <person name="Oidtmann B."/>
            <person name="Van Der Giezen M."/>
            <person name="Studholme D.J."/>
        </authorList>
    </citation>
    <scope>NUCLEOTIDE SEQUENCE [LARGE SCALE GENOMIC DNA]</scope>
    <source>
        <strain evidence="2 3">197901</strain>
    </source>
</reference>
<dbReference type="EMBL" id="QUTE01010707">
    <property type="protein sequence ID" value="RHZ12522.1"/>
    <property type="molecule type" value="Genomic_DNA"/>
</dbReference>
<evidence type="ECO:0000313" key="3">
    <source>
        <dbReference type="Proteomes" id="UP000266196"/>
    </source>
</evidence>
<name>A0A397FKX2_APHAT</name>
<accession>A0A397FKX2</accession>
<proteinExistence type="predicted"/>
<sequence>ELDAAQLAEEATLHPVYFSGEMVFSWMADDFPESLAPFRDAANLLAKKTDWRPLYNEANLRDIAIPTAALVSFDDLYVDRTWSLRTAALLGDNCHVFVSNEYQHAGIRDDPNLVEKLLKMSKSELIVPT</sequence>
<evidence type="ECO:0000313" key="1">
    <source>
        <dbReference type="EMBL" id="RHZ12522.1"/>
    </source>
</evidence>
<comment type="caution">
    <text evidence="2">The sequence shown here is derived from an EMBL/GenBank/DDBJ whole genome shotgun (WGS) entry which is preliminary data.</text>
</comment>
<protein>
    <recommendedName>
        <fullName evidence="4">AB hydrolase-1 domain-containing protein</fullName>
    </recommendedName>
</protein>
<dbReference type="VEuPathDB" id="FungiDB:H257_03602"/>
<dbReference type="InterPro" id="IPR029058">
    <property type="entry name" value="AB_hydrolase_fold"/>
</dbReference>
<organism evidence="2 3">
    <name type="scientific">Aphanomyces astaci</name>
    <name type="common">Crayfish plague agent</name>
    <dbReference type="NCBI Taxonomy" id="112090"/>
    <lineage>
        <taxon>Eukaryota</taxon>
        <taxon>Sar</taxon>
        <taxon>Stramenopiles</taxon>
        <taxon>Oomycota</taxon>
        <taxon>Saprolegniomycetes</taxon>
        <taxon>Saprolegniales</taxon>
        <taxon>Verrucalvaceae</taxon>
        <taxon>Aphanomyces</taxon>
    </lineage>
</organism>
<dbReference type="AlphaFoldDB" id="A0A397FKX2"/>
<feature type="non-terminal residue" evidence="2">
    <location>
        <position position="1"/>
    </location>
</feature>
<dbReference type="Proteomes" id="UP000266196">
    <property type="component" value="Unassembled WGS sequence"/>
</dbReference>
<dbReference type="SUPFAM" id="SSF53474">
    <property type="entry name" value="alpha/beta-Hydrolases"/>
    <property type="match status" value="1"/>
</dbReference>
<dbReference type="EMBL" id="QUTE01006600">
    <property type="protein sequence ID" value="RHZ32206.1"/>
    <property type="molecule type" value="Genomic_DNA"/>
</dbReference>
<evidence type="ECO:0008006" key="4">
    <source>
        <dbReference type="Google" id="ProtNLM"/>
    </source>
</evidence>